<protein>
    <submittedName>
        <fullName evidence="2">Uncharacterized protein</fullName>
    </submittedName>
</protein>
<dbReference type="EMBL" id="LBTJ01000063">
    <property type="protein sequence ID" value="KKQ36573.1"/>
    <property type="molecule type" value="Genomic_DNA"/>
</dbReference>
<evidence type="ECO:0000313" key="2">
    <source>
        <dbReference type="EMBL" id="KKQ36573.1"/>
    </source>
</evidence>
<proteinExistence type="predicted"/>
<reference evidence="2 3" key="1">
    <citation type="journal article" date="2015" name="Nature">
        <title>rRNA introns, odd ribosomes, and small enigmatic genomes across a large radiation of phyla.</title>
        <authorList>
            <person name="Brown C.T."/>
            <person name="Hug L.A."/>
            <person name="Thomas B.C."/>
            <person name="Sharon I."/>
            <person name="Castelle C.J."/>
            <person name="Singh A."/>
            <person name="Wilkins M.J."/>
            <person name="Williams K.H."/>
            <person name="Banfield J.F."/>
        </authorList>
    </citation>
    <scope>NUCLEOTIDE SEQUENCE [LARGE SCALE GENOMIC DNA]</scope>
</reference>
<feature type="region of interest" description="Disordered" evidence="1">
    <location>
        <begin position="1"/>
        <end position="20"/>
    </location>
</feature>
<accession>A0A0G0H016</accession>
<dbReference type="AlphaFoldDB" id="A0A0G0H016"/>
<evidence type="ECO:0000256" key="1">
    <source>
        <dbReference type="SAM" id="MobiDB-lite"/>
    </source>
</evidence>
<organism evidence="2 3">
    <name type="scientific">Candidatus Roizmanbacteria bacterium GW2011_GWA2_37_7</name>
    <dbReference type="NCBI Taxonomy" id="1618481"/>
    <lineage>
        <taxon>Bacteria</taxon>
        <taxon>Candidatus Roizmaniibacteriota</taxon>
    </lineage>
</organism>
<evidence type="ECO:0000313" key="3">
    <source>
        <dbReference type="Proteomes" id="UP000034471"/>
    </source>
</evidence>
<sequence length="235" mass="25828">MDLPEKSPITSGTDRLGNPPIESIVNFASRISGICDKATKLNGGKAPGEQGGNEIERMLKDGNKTTVIRLKPQYGRPWEHCGRVECTVLHNIPGNRPQLEYSIFLQYDNTGDGYFSATYVRGGGIADSDRTMSIPKGTDEKDILIPYRDGLFRRSSISVDCHAAYDIQSRTVSQFGMDGQQGQLTDLGVNATAHVFTGLENVLDIFTGPEQSSKVQATQTYLKESDLDPHRITMI</sequence>
<dbReference type="Proteomes" id="UP000034471">
    <property type="component" value="Unassembled WGS sequence"/>
</dbReference>
<name>A0A0G0H016_9BACT</name>
<comment type="caution">
    <text evidence="2">The sequence shown here is derived from an EMBL/GenBank/DDBJ whole genome shotgun (WGS) entry which is preliminary data.</text>
</comment>
<gene>
    <name evidence="2" type="ORF">US54_C0063G0006</name>
</gene>